<reference evidence="2" key="1">
    <citation type="submission" date="2018-06" db="EMBL/GenBank/DDBJ databases">
        <title>Draft genome sequence of Methanothermobacter thermautotrophicus Strain WHS, a thermophilic, hydrogenotrophic methanogen isolated from Washburn Hot Springs in Yellowstone National Park, USA.</title>
        <authorList>
            <person name="Mckay L.J."/>
            <person name="Klingelsmith K."/>
            <person name="Inskeep W.P."/>
            <person name="Fields M.W."/>
        </authorList>
    </citation>
    <scope>NUCLEOTIDE SEQUENCE</scope>
    <source>
        <strain evidence="2">WHS</strain>
    </source>
</reference>
<accession>A0A842YNN5</accession>
<keyword evidence="1" id="KW-0472">Membrane</keyword>
<keyword evidence="1" id="KW-0812">Transmembrane</keyword>
<evidence type="ECO:0000256" key="1">
    <source>
        <dbReference type="SAM" id="Phobius"/>
    </source>
</evidence>
<protein>
    <submittedName>
        <fullName evidence="2">Uncharacterized protein</fullName>
    </submittedName>
</protein>
<name>A0A842YNN5_METTF</name>
<comment type="caution">
    <text evidence="2">The sequence shown here is derived from an EMBL/GenBank/DDBJ whole genome shotgun (WGS) entry which is preliminary data.</text>
</comment>
<proteinExistence type="predicted"/>
<organism evidence="2 3">
    <name type="scientific">Methanothermobacter thermautotrophicus</name>
    <name type="common">Methanobacterium thermoformicicum</name>
    <dbReference type="NCBI Taxonomy" id="145262"/>
    <lineage>
        <taxon>Archaea</taxon>
        <taxon>Methanobacteriati</taxon>
        <taxon>Methanobacteriota</taxon>
        <taxon>Methanomada group</taxon>
        <taxon>Methanobacteria</taxon>
        <taxon>Methanobacteriales</taxon>
        <taxon>Methanobacteriaceae</taxon>
        <taxon>Methanothermobacter</taxon>
    </lineage>
</organism>
<feature type="transmembrane region" description="Helical" evidence="1">
    <location>
        <begin position="15"/>
        <end position="35"/>
    </location>
</feature>
<sequence>MEGLSMGIICDEDGYAFTPLAVLLFIPVIIIAISYGDIVNEANMLAALSTGGDVTITVVGSIYSTVEKAAADAGRNAAYNASRNVIDNAEFFPQGTSKANITENIVNAINDNVINTSLELERQTGRQIYIKGVPITNYTNATFTTSDVTLTQDDPFGFKVEIRGGIPLRIVQKDQVYEFTLPPVSSYVSLEGIEDPYIWINTKFRVSNVIYKYPYYASNGSYADYRLNESVDSEGHLQNLWYCLNGTDNPSNITPRPYYFIDPNGLSFFDRLENRSSSADPAYTRMSTFIIGDPLLEDHNGNQYISKVDREYFLGIPGTTIKVRNNIMYDPLGAPFCLSTTYKNLLGLAANNYP</sequence>
<evidence type="ECO:0000313" key="3">
    <source>
        <dbReference type="Proteomes" id="UP000646659"/>
    </source>
</evidence>
<gene>
    <name evidence="2" type="ORF">DNK57_01895</name>
</gene>
<dbReference type="OrthoDB" id="69718at2157"/>
<dbReference type="AlphaFoldDB" id="A0A842YNN5"/>
<dbReference type="Proteomes" id="UP000646659">
    <property type="component" value="Unassembled WGS sequence"/>
</dbReference>
<keyword evidence="1" id="KW-1133">Transmembrane helix</keyword>
<evidence type="ECO:0000313" key="2">
    <source>
        <dbReference type="EMBL" id="MBE2899583.1"/>
    </source>
</evidence>
<dbReference type="EMBL" id="QKOF01000003">
    <property type="protein sequence ID" value="MBE2899583.1"/>
    <property type="molecule type" value="Genomic_DNA"/>
</dbReference>